<keyword evidence="6" id="KW-0677">Repeat</keyword>
<dbReference type="Proteomes" id="UP000053240">
    <property type="component" value="Unassembled WGS sequence"/>
</dbReference>
<keyword evidence="7" id="KW-0804">Transcription</keyword>
<evidence type="ECO:0000256" key="3">
    <source>
        <dbReference type="ARBA" id="ARBA00022517"/>
    </source>
</evidence>
<reference evidence="11 12" key="1">
    <citation type="journal article" date="2015" name="Nat. Commun.">
        <title>Outbred genome sequencing and CRISPR/Cas9 gene editing in butterflies.</title>
        <authorList>
            <person name="Li X."/>
            <person name="Fan D."/>
            <person name="Zhang W."/>
            <person name="Liu G."/>
            <person name="Zhang L."/>
            <person name="Zhao L."/>
            <person name="Fang X."/>
            <person name="Chen L."/>
            <person name="Dong Y."/>
            <person name="Chen Y."/>
            <person name="Ding Y."/>
            <person name="Zhao R."/>
            <person name="Feng M."/>
            <person name="Zhu Y."/>
            <person name="Feng Y."/>
            <person name="Jiang X."/>
            <person name="Zhu D."/>
            <person name="Xiang H."/>
            <person name="Feng X."/>
            <person name="Li S."/>
            <person name="Wang J."/>
            <person name="Zhang G."/>
            <person name="Kronforst M.R."/>
            <person name="Wang W."/>
        </authorList>
    </citation>
    <scope>NUCLEOTIDE SEQUENCE [LARGE SCALE GENOMIC DNA]</scope>
    <source>
        <strain evidence="11">Ya'a_city_454_Pm</strain>
        <tissue evidence="11">Whole body</tissue>
    </source>
</reference>
<keyword evidence="12" id="KW-1185">Reference proteome</keyword>
<organism evidence="11 12">
    <name type="scientific">Papilio machaon</name>
    <name type="common">Old World swallowtail butterfly</name>
    <dbReference type="NCBI Taxonomy" id="76193"/>
    <lineage>
        <taxon>Eukaryota</taxon>
        <taxon>Metazoa</taxon>
        <taxon>Ecdysozoa</taxon>
        <taxon>Arthropoda</taxon>
        <taxon>Hexapoda</taxon>
        <taxon>Insecta</taxon>
        <taxon>Pterygota</taxon>
        <taxon>Neoptera</taxon>
        <taxon>Endopterygota</taxon>
        <taxon>Lepidoptera</taxon>
        <taxon>Glossata</taxon>
        <taxon>Ditrysia</taxon>
        <taxon>Papilionoidea</taxon>
        <taxon>Papilionidae</taxon>
        <taxon>Papilioninae</taxon>
        <taxon>Papilio</taxon>
    </lineage>
</organism>
<dbReference type="GO" id="GO:0032040">
    <property type="term" value="C:small-subunit processome"/>
    <property type="evidence" value="ECO:0007669"/>
    <property type="project" value="InterPro"/>
</dbReference>
<comment type="subcellular location">
    <subcellularLocation>
        <location evidence="1">Cytoplasmic vesicle</location>
        <location evidence="1">Autophagosome</location>
    </subcellularLocation>
    <subcellularLocation>
        <location evidence="2">Nucleus</location>
        <location evidence="2">Nucleolus</location>
    </subcellularLocation>
</comment>
<dbReference type="PANTHER" id="PTHR44215">
    <property type="entry name" value="WD REPEAT-CONTAINING PROTEIN 75"/>
    <property type="match status" value="1"/>
</dbReference>
<dbReference type="InterPro" id="IPR011009">
    <property type="entry name" value="Kinase-like_dom_sf"/>
</dbReference>
<evidence type="ECO:0000256" key="9">
    <source>
        <dbReference type="SAM" id="MobiDB-lite"/>
    </source>
</evidence>
<dbReference type="PANTHER" id="PTHR44215:SF1">
    <property type="entry name" value="WD REPEAT-CONTAINING PROTEIN 75"/>
    <property type="match status" value="1"/>
</dbReference>
<dbReference type="SMART" id="SM00320">
    <property type="entry name" value="WD40"/>
    <property type="match status" value="4"/>
</dbReference>
<dbReference type="SUPFAM" id="SSF50978">
    <property type="entry name" value="WD40 repeat-like"/>
    <property type="match status" value="1"/>
</dbReference>
<keyword evidence="8" id="KW-0539">Nucleus</keyword>
<dbReference type="InterPro" id="IPR053826">
    <property type="entry name" value="WDR75"/>
</dbReference>
<dbReference type="InterPro" id="IPR015943">
    <property type="entry name" value="WD40/YVTN_repeat-like_dom_sf"/>
</dbReference>
<feature type="domain" description="CHK kinase-like" evidence="10">
    <location>
        <begin position="960"/>
        <end position="1158"/>
    </location>
</feature>
<evidence type="ECO:0000256" key="7">
    <source>
        <dbReference type="ARBA" id="ARBA00023163"/>
    </source>
</evidence>
<dbReference type="Gene3D" id="3.90.1200.10">
    <property type="match status" value="1"/>
</dbReference>
<evidence type="ECO:0000259" key="10">
    <source>
        <dbReference type="SMART" id="SM00587"/>
    </source>
</evidence>
<proteinExistence type="predicted"/>
<evidence type="ECO:0000256" key="1">
    <source>
        <dbReference type="ARBA" id="ARBA00004419"/>
    </source>
</evidence>
<dbReference type="GO" id="GO:0003723">
    <property type="term" value="F:RNA binding"/>
    <property type="evidence" value="ECO:0007669"/>
    <property type="project" value="InterPro"/>
</dbReference>
<dbReference type="SUPFAM" id="SSF56112">
    <property type="entry name" value="Protein kinase-like (PK-like)"/>
    <property type="match status" value="1"/>
</dbReference>
<dbReference type="AlphaFoldDB" id="A0A194QSH4"/>
<keyword evidence="3" id="KW-0690">Ribosome biogenesis</keyword>
<dbReference type="SUPFAM" id="SSF50998">
    <property type="entry name" value="Quinoprotein alcohol dehydrogenase-like"/>
    <property type="match status" value="1"/>
</dbReference>
<evidence type="ECO:0000256" key="5">
    <source>
        <dbReference type="ARBA" id="ARBA00022574"/>
    </source>
</evidence>
<dbReference type="InterPro" id="IPR004119">
    <property type="entry name" value="EcKL"/>
</dbReference>
<dbReference type="GO" id="GO:0045943">
    <property type="term" value="P:positive regulation of transcription by RNA polymerase I"/>
    <property type="evidence" value="ECO:0007669"/>
    <property type="project" value="InterPro"/>
</dbReference>
<dbReference type="InterPro" id="IPR001680">
    <property type="entry name" value="WD40_rpt"/>
</dbReference>
<dbReference type="Pfam" id="PF02958">
    <property type="entry name" value="EcKL"/>
    <property type="match status" value="1"/>
</dbReference>
<dbReference type="FunCoup" id="A0A194QSH4">
    <property type="interactions" value="866"/>
</dbReference>
<feature type="compositionally biased region" description="Acidic residues" evidence="9">
    <location>
        <begin position="791"/>
        <end position="813"/>
    </location>
</feature>
<dbReference type="SMART" id="SM00587">
    <property type="entry name" value="CHK"/>
    <property type="match status" value="1"/>
</dbReference>
<accession>A0A194QSH4</accession>
<dbReference type="InterPro" id="IPR036322">
    <property type="entry name" value="WD40_repeat_dom_sf"/>
</dbReference>
<feature type="region of interest" description="Disordered" evidence="9">
    <location>
        <begin position="785"/>
        <end position="817"/>
    </location>
</feature>
<dbReference type="Pfam" id="PF23769">
    <property type="entry name" value="Beta-prop_WDR75_2nd"/>
    <property type="match status" value="2"/>
</dbReference>
<evidence type="ECO:0000313" key="11">
    <source>
        <dbReference type="EMBL" id="KPJ08437.1"/>
    </source>
</evidence>
<protein>
    <submittedName>
        <fullName evidence="11">WD repeat-containing protein 75</fullName>
    </submittedName>
</protein>
<dbReference type="STRING" id="76193.A0A194QSH4"/>
<dbReference type="EMBL" id="KQ461154">
    <property type="protein sequence ID" value="KPJ08437.1"/>
    <property type="molecule type" value="Genomic_DNA"/>
</dbReference>
<dbReference type="InterPro" id="IPR015897">
    <property type="entry name" value="CHK_kinase-like"/>
</dbReference>
<dbReference type="InParanoid" id="A0A194QSH4"/>
<name>A0A194QSH4_PAPMA</name>
<evidence type="ECO:0000256" key="2">
    <source>
        <dbReference type="ARBA" id="ARBA00004604"/>
    </source>
</evidence>
<dbReference type="Gene3D" id="2.130.10.10">
    <property type="entry name" value="YVTN repeat-like/Quinoprotein amine dehydrogenase"/>
    <property type="match status" value="3"/>
</dbReference>
<sequence length="1253" mass="142828">MGVKPNNDDNPDNNYVFSRKAGRSIIERRPVFAPDGESVLVIVENIVRVYSIQTGDCSRTLETETSITELVAVQFPENEEYNLYGCSDSGCVTIWTWENGAVLREINLQLPEEMKIMTFDLLDSNECFITALRPNKNLYLATYSVKTGSLIHEYVDTSPFYYNIVRVAVGWCYGDRFAAIVNGTARVYIQNLYQPHVKTEIVNHNKFRILSVAAHHNDNAIAITDAFGRVTIFRGNLYDYRNVAREVLHWHFLPPLAVCFSVQGNYLMSGGMEKVLVKWTLGHLANKANEKIFIPRLPGMIRFITANSSHVAVTLTNNSVVIASAQFRVLSTLLECGGLSPVARAINTALVYHRPLDALLMSGRTGHLQLYSTTSDKVLYNIDITEMNSTPSERKNLLPLETEITCVTVSGNGTWLVTSEYRNDGITYPEEKLKFWLAQKKNPSPFKLNTCVNLSHGGCNVVSLAINFRGHFCVSAGTDQKIRIWKRESTILPHKKIITWSCVTACYYSLGTSQFLSNSILNNFKIGEKVDKGSVETMPYLTKVGKKDDIIGRILNIHKEYSLFDGGMINEGIERNDEFSMGGVAISQDGSLIAAWFGCKLTLWDSHLCSLRSTLTHPALRPKGVQVQFGSNDAAHYLVCTTEHCLAVWSLLSLTVKWYVQLHPTCLAADPASNKMAITTVNNDVYIFTPHSSTPLMEIYCLEPAQSDDGRLEAISRRNMPASKFGALLAEHRVSEVLAARPAQLQPDDLLSLGRNVIAQFLSAAPHMMPPMSLLCTPILEHISGQKESEEAAEEEEEVEEMDVDAASSDDEEVDKKLDISTSPKIAELWTPNYEEVKEKRLKKILNEPFLDLHESIVKQHGSSTVVKWYTEDYSDKLVGYLGDHLRLVITLNSNGIEKDLKLFIKCIPRHNKWKAKYIQELMFFQKEYIMLSKLFNNFKDGEGSRKWRPKLLYIRNDLFVFEDVTEFGYQMPYHRNTMDYDQLVSVINAMAKFHAQSIIYEERKSKELNRKYSIWEDYSEYLSEPEKGQSWRDAGARAVVDFLKTYSKYRAQTDYMKYVEVVIPMLFDCATNLMKPRSESRNVIIHRDLWSNNIFFKKLDNGEIHSLIVDYQTVLYCSPMLDLSSFIYFNTTRSFRDQHTDQLIDLYYSMLTDELRFEGIDVLNIVDKKTLVKSYQQSIVFGITQAALIVPIIAMSDEMRERTFENPESCEKVNVVSRSEEFIYLAKQDVGYRNRVIELLDEISDRYIFLST</sequence>
<evidence type="ECO:0000256" key="8">
    <source>
        <dbReference type="ARBA" id="ARBA00023242"/>
    </source>
</evidence>
<evidence type="ECO:0000256" key="4">
    <source>
        <dbReference type="ARBA" id="ARBA00022552"/>
    </source>
</evidence>
<keyword evidence="4" id="KW-0698">rRNA processing</keyword>
<dbReference type="GO" id="GO:2000234">
    <property type="term" value="P:positive regulation of rRNA processing"/>
    <property type="evidence" value="ECO:0007669"/>
    <property type="project" value="TreeGrafter"/>
</dbReference>
<dbReference type="Pfam" id="PF23869">
    <property type="entry name" value="Beta-prop_WDR75_1st"/>
    <property type="match status" value="1"/>
</dbReference>
<dbReference type="GO" id="GO:0005776">
    <property type="term" value="C:autophagosome"/>
    <property type="evidence" value="ECO:0007669"/>
    <property type="project" value="UniProtKB-SubCell"/>
</dbReference>
<dbReference type="InterPro" id="IPR011047">
    <property type="entry name" value="Quinoprotein_ADH-like_sf"/>
</dbReference>
<keyword evidence="5" id="KW-0853">WD repeat</keyword>
<gene>
    <name evidence="11" type="ORF">RR48_12190</name>
</gene>
<evidence type="ECO:0000256" key="6">
    <source>
        <dbReference type="ARBA" id="ARBA00022737"/>
    </source>
</evidence>
<evidence type="ECO:0000313" key="12">
    <source>
        <dbReference type="Proteomes" id="UP000053240"/>
    </source>
</evidence>
<dbReference type="GO" id="GO:0006364">
    <property type="term" value="P:rRNA processing"/>
    <property type="evidence" value="ECO:0007669"/>
    <property type="project" value="UniProtKB-KW"/>
</dbReference>
<dbReference type="InterPro" id="IPR057644">
    <property type="entry name" value="Beta-prop_WDR75_2nd"/>
</dbReference>